<evidence type="ECO:0000256" key="5">
    <source>
        <dbReference type="ARBA" id="ARBA00022837"/>
    </source>
</evidence>
<dbReference type="InterPro" id="IPR013783">
    <property type="entry name" value="Ig-like_fold"/>
</dbReference>
<evidence type="ECO:0000256" key="1">
    <source>
        <dbReference type="ARBA" id="ARBA00004167"/>
    </source>
</evidence>
<name>A0A0S7WRR7_UNCT6</name>
<dbReference type="GO" id="GO:0016342">
    <property type="term" value="C:catenin complex"/>
    <property type="evidence" value="ECO:0007669"/>
    <property type="project" value="TreeGrafter"/>
</dbReference>
<evidence type="ECO:0000256" key="4">
    <source>
        <dbReference type="ARBA" id="ARBA00022737"/>
    </source>
</evidence>
<dbReference type="InterPro" id="IPR002126">
    <property type="entry name" value="Cadherin-like_dom"/>
</dbReference>
<dbReference type="Gene3D" id="2.60.40.10">
    <property type="entry name" value="Immunoglobulins"/>
    <property type="match status" value="3"/>
</dbReference>
<keyword evidence="7" id="KW-0472">Membrane</keyword>
<dbReference type="GO" id="GO:0007156">
    <property type="term" value="P:homophilic cell adhesion via plasma membrane adhesion molecules"/>
    <property type="evidence" value="ECO:0007669"/>
    <property type="project" value="InterPro"/>
</dbReference>
<dbReference type="PANTHER" id="PTHR24027">
    <property type="entry name" value="CADHERIN-23"/>
    <property type="match status" value="1"/>
</dbReference>
<keyword evidence="4" id="KW-0677">Repeat</keyword>
<evidence type="ECO:0000313" key="10">
    <source>
        <dbReference type="EMBL" id="KPJ52917.1"/>
    </source>
</evidence>
<dbReference type="GO" id="GO:0008013">
    <property type="term" value="F:beta-catenin binding"/>
    <property type="evidence" value="ECO:0007669"/>
    <property type="project" value="TreeGrafter"/>
</dbReference>
<dbReference type="CDD" id="cd11304">
    <property type="entry name" value="Cadherin_repeat"/>
    <property type="match status" value="2"/>
</dbReference>
<dbReference type="InterPro" id="IPR006626">
    <property type="entry name" value="PbH1"/>
</dbReference>
<dbReference type="SMART" id="SM00710">
    <property type="entry name" value="PbH1"/>
    <property type="match status" value="5"/>
</dbReference>
<sequence>MEKLTPFAVTVLVLGLLVNASATIRHVPGQYPTIQAGIDAAVGGDTVLVADGTYTGLGNKNIDFLGKAILVTSENAPELTTINCQGAGRGFFFHCGEDTTSVLRGFTIQNGGGLSCGGGILCQGSSPWIVGNTIAWCAAEEQGGGIYCEGSSPRVERNTITGNSAPQSGGLYMNGGVGIIVGNLIADNSAWAAAGGGIHCEFSSPRIDGNTITGNSAVTYGGGIRSYPDTPQTVINTILWGNSASTGPQISLGAGSMDVSYCDVEGGSAAVHVAPGATLYWGEGNMDWDPLFVTGPLGDYYLSQVAAGQGSDSPCLDAGDPNSPVPGGATTRTDGYPDYWPLDMGYHYPTNYIPDLLDQPDTSVAENQYLTFTLEANDPDGDSIVFSSPDLPGGATLHAVTGLFQWTPTYAQSGLHTVTFIATDFGIPALADTEQTDITVTNVNLAPDLVDQADTTVAENQYLTFTLVATDPDEDSISFSSPDLPSGAVLGEATGLFEWTPTHQQAGLHTVTFIATDHGSPALADTEQTDITVTDVNQAPDLVDQPDTTIAENQYLTFTLEANDPDNDSIWFASPDLPEGAALNSLTGVFWWTPTYAQSGLYTVTFVATDMGNPALADTEQTDITVTDVVGVSDGDEELRVPLSWYLAQNRPNPFRSATTVQYGLVASAQVRLDIYDVRGALVRRLVDEKLPAGHHRTIWDGCDGRGHRAGSGVYFCRIEARDHSETKRMVLLR</sequence>
<keyword evidence="5" id="KW-0106">Calcium</keyword>
<dbReference type="GO" id="GO:0034332">
    <property type="term" value="P:adherens junction organization"/>
    <property type="evidence" value="ECO:0007669"/>
    <property type="project" value="TreeGrafter"/>
</dbReference>
<keyword evidence="2" id="KW-0812">Transmembrane</keyword>
<dbReference type="GO" id="GO:0016339">
    <property type="term" value="P:calcium-dependent cell-cell adhesion via plasma membrane cell adhesion molecules"/>
    <property type="evidence" value="ECO:0007669"/>
    <property type="project" value="TreeGrafter"/>
</dbReference>
<feature type="domain" description="Cadherin" evidence="9">
    <location>
        <begin position="452"/>
        <end position="542"/>
    </location>
</feature>
<dbReference type="Proteomes" id="UP000052008">
    <property type="component" value="Unassembled WGS sequence"/>
</dbReference>
<dbReference type="NCBIfam" id="TIGR04183">
    <property type="entry name" value="Por_Secre_tail"/>
    <property type="match status" value="1"/>
</dbReference>
<keyword evidence="3" id="KW-0732">Signal</keyword>
<reference evidence="10 11" key="1">
    <citation type="journal article" date="2015" name="Microbiome">
        <title>Genomic resolution of linkages in carbon, nitrogen, and sulfur cycling among widespread estuary sediment bacteria.</title>
        <authorList>
            <person name="Baker B.J."/>
            <person name="Lazar C.S."/>
            <person name="Teske A.P."/>
            <person name="Dick G.J."/>
        </authorList>
    </citation>
    <scope>NUCLEOTIDE SEQUENCE [LARGE SCALE GENOMIC DNA]</scope>
    <source>
        <strain evidence="10">DG_24</strain>
    </source>
</reference>
<dbReference type="GO" id="GO:0044331">
    <property type="term" value="P:cell-cell adhesion mediated by cadherin"/>
    <property type="evidence" value="ECO:0007669"/>
    <property type="project" value="TreeGrafter"/>
</dbReference>
<proteinExistence type="predicted"/>
<dbReference type="GO" id="GO:0016477">
    <property type="term" value="P:cell migration"/>
    <property type="evidence" value="ECO:0007669"/>
    <property type="project" value="TreeGrafter"/>
</dbReference>
<evidence type="ECO:0000259" key="9">
    <source>
        <dbReference type="PROSITE" id="PS50268"/>
    </source>
</evidence>
<evidence type="ECO:0000313" key="11">
    <source>
        <dbReference type="Proteomes" id="UP000052008"/>
    </source>
</evidence>
<dbReference type="PANTHER" id="PTHR24027:SF422">
    <property type="entry name" value="CADHERIN DOMAIN-CONTAINING PROTEIN"/>
    <property type="match status" value="1"/>
</dbReference>
<dbReference type="GO" id="GO:0007043">
    <property type="term" value="P:cell-cell junction assembly"/>
    <property type="evidence" value="ECO:0007669"/>
    <property type="project" value="TreeGrafter"/>
</dbReference>
<dbReference type="InterPro" id="IPR026444">
    <property type="entry name" value="Secre_tail"/>
</dbReference>
<dbReference type="InterPro" id="IPR039808">
    <property type="entry name" value="Cadherin"/>
</dbReference>
<dbReference type="InterPro" id="IPR025965">
    <property type="entry name" value="FlgD/Vpr_Ig-like"/>
</dbReference>
<dbReference type="GO" id="GO:0000902">
    <property type="term" value="P:cell morphogenesis"/>
    <property type="evidence" value="ECO:0007669"/>
    <property type="project" value="TreeGrafter"/>
</dbReference>
<comment type="subcellular location">
    <subcellularLocation>
        <location evidence="1">Membrane</location>
        <topology evidence="1">Single-pass membrane protein</topology>
    </subcellularLocation>
</comment>
<dbReference type="GO" id="GO:0005509">
    <property type="term" value="F:calcium ion binding"/>
    <property type="evidence" value="ECO:0007669"/>
    <property type="project" value="InterPro"/>
</dbReference>
<gene>
    <name evidence="10" type="ORF">AMJ39_06505</name>
</gene>
<accession>A0A0S7WRR7</accession>
<dbReference type="Pfam" id="PF05048">
    <property type="entry name" value="NosD"/>
    <property type="match status" value="1"/>
</dbReference>
<evidence type="ECO:0000256" key="7">
    <source>
        <dbReference type="ARBA" id="ARBA00023136"/>
    </source>
</evidence>
<dbReference type="Pfam" id="PF13860">
    <property type="entry name" value="FlgD_ig"/>
    <property type="match status" value="1"/>
</dbReference>
<evidence type="ECO:0000256" key="2">
    <source>
        <dbReference type="ARBA" id="ARBA00022692"/>
    </source>
</evidence>
<keyword evidence="6" id="KW-1133">Transmembrane helix</keyword>
<dbReference type="AlphaFoldDB" id="A0A0S7WRR7"/>
<dbReference type="InterPro" id="IPR012334">
    <property type="entry name" value="Pectin_lyas_fold"/>
</dbReference>
<dbReference type="PROSITE" id="PS50268">
    <property type="entry name" value="CADHERIN_2"/>
    <property type="match status" value="1"/>
</dbReference>
<dbReference type="GO" id="GO:0005912">
    <property type="term" value="C:adherens junction"/>
    <property type="evidence" value="ECO:0007669"/>
    <property type="project" value="TreeGrafter"/>
</dbReference>
<dbReference type="Gene3D" id="2.60.40.4070">
    <property type="match status" value="1"/>
</dbReference>
<evidence type="ECO:0000256" key="3">
    <source>
        <dbReference type="ARBA" id="ARBA00022729"/>
    </source>
</evidence>
<dbReference type="InterPro" id="IPR015919">
    <property type="entry name" value="Cadherin-like_sf"/>
</dbReference>
<dbReference type="GO" id="GO:0045296">
    <property type="term" value="F:cadherin binding"/>
    <property type="evidence" value="ECO:0007669"/>
    <property type="project" value="TreeGrafter"/>
</dbReference>
<protein>
    <recommendedName>
        <fullName evidence="9">Cadherin domain-containing protein</fullName>
    </recommendedName>
</protein>
<dbReference type="SUPFAM" id="SSF51126">
    <property type="entry name" value="Pectin lyase-like"/>
    <property type="match status" value="1"/>
</dbReference>
<dbReference type="Pfam" id="PF05345">
    <property type="entry name" value="He_PIG"/>
    <property type="match status" value="3"/>
</dbReference>
<dbReference type="SUPFAM" id="SSF49313">
    <property type="entry name" value="Cadherin-like"/>
    <property type="match status" value="3"/>
</dbReference>
<organism evidence="10 11">
    <name type="scientific">candidate division TA06 bacterium DG_24</name>
    <dbReference type="NCBI Taxonomy" id="1703770"/>
    <lineage>
        <taxon>Bacteria</taxon>
        <taxon>Bacteria division TA06</taxon>
    </lineage>
</organism>
<dbReference type="PATRIC" id="fig|1703770.3.peg.1256"/>
<feature type="region of interest" description="Disordered" evidence="8">
    <location>
        <begin position="312"/>
        <end position="334"/>
    </location>
</feature>
<dbReference type="Gene3D" id="2.160.20.10">
    <property type="entry name" value="Single-stranded right-handed beta-helix, Pectin lyase-like"/>
    <property type="match status" value="1"/>
</dbReference>
<dbReference type="InterPro" id="IPR007742">
    <property type="entry name" value="NosD_dom"/>
</dbReference>
<comment type="caution">
    <text evidence="10">The sequence shown here is derived from an EMBL/GenBank/DDBJ whole genome shotgun (WGS) entry which is preliminary data.</text>
</comment>
<dbReference type="InterPro" id="IPR011050">
    <property type="entry name" value="Pectin_lyase_fold/virulence"/>
</dbReference>
<evidence type="ECO:0000256" key="8">
    <source>
        <dbReference type="SAM" id="MobiDB-lite"/>
    </source>
</evidence>
<dbReference type="SMR" id="A0A0S7WRR7"/>
<dbReference type="STRING" id="1703770.AMJ39_06505"/>
<dbReference type="EMBL" id="LIZS01000036">
    <property type="protein sequence ID" value="KPJ52917.1"/>
    <property type="molecule type" value="Genomic_DNA"/>
</dbReference>
<evidence type="ECO:0000256" key="6">
    <source>
        <dbReference type="ARBA" id="ARBA00022989"/>
    </source>
</evidence>